<reference evidence="3" key="1">
    <citation type="submission" date="2020-02" db="EMBL/GenBank/DDBJ databases">
        <authorList>
            <person name="Kim M.K."/>
        </authorList>
    </citation>
    <scope>NUCLEOTIDE SEQUENCE [LARGE SCALE GENOMIC DNA]</scope>
    <source>
        <strain evidence="3">17J57-3</strain>
    </source>
</reference>
<keyword evidence="4" id="KW-1185">Reference proteome</keyword>
<feature type="chain" id="PRO_5025692190" evidence="1">
    <location>
        <begin position="22"/>
        <end position="221"/>
    </location>
</feature>
<dbReference type="Pfam" id="PF07589">
    <property type="entry name" value="PEP-CTERM"/>
    <property type="match status" value="1"/>
</dbReference>
<dbReference type="AlphaFoldDB" id="A0A6B3SHU0"/>
<dbReference type="Proteomes" id="UP000482155">
    <property type="component" value="Unassembled WGS sequence"/>
</dbReference>
<keyword evidence="1" id="KW-0732">Signal</keyword>
<protein>
    <submittedName>
        <fullName evidence="3">PEP-CTERM sorting domain-containing protein</fullName>
    </submittedName>
</protein>
<feature type="signal peptide" evidence="1">
    <location>
        <begin position="1"/>
        <end position="21"/>
    </location>
</feature>
<evidence type="ECO:0000256" key="1">
    <source>
        <dbReference type="SAM" id="SignalP"/>
    </source>
</evidence>
<evidence type="ECO:0000313" key="4">
    <source>
        <dbReference type="Proteomes" id="UP000482155"/>
    </source>
</evidence>
<feature type="domain" description="Ice-binding protein C-terminal" evidence="2">
    <location>
        <begin position="197"/>
        <end position="220"/>
    </location>
</feature>
<dbReference type="RefSeq" id="WP_163960724.1">
    <property type="nucleotide sequence ID" value="NZ_JAAIVB010000011.1"/>
</dbReference>
<comment type="caution">
    <text evidence="3">The sequence shown here is derived from an EMBL/GenBank/DDBJ whole genome shotgun (WGS) entry which is preliminary data.</text>
</comment>
<dbReference type="EMBL" id="JAAIVB010000011">
    <property type="protein sequence ID" value="NEX60233.1"/>
    <property type="molecule type" value="Genomic_DNA"/>
</dbReference>
<sequence length="221" mass="24657">MTYRMLLRVLAFMCSFFAVSAAHPAIINNPVSIHDHNSYISDTVHKLEWYKFNNTDTTVGLSLNQVRASDFYQSGNWRVASGAEVNGLWSEFGWTEDTPSAGTNSNDGLVDALANYLGSTFTYKDAHNDAVFIDAITTEPSWVEGYDLSFARMIRNNSDNDATSGHDYVLTRYSAWSSSFVVQGIGTWLVRDMPNHAVPEPGSLMLISMLLFAIVCTRRRS</sequence>
<evidence type="ECO:0000259" key="2">
    <source>
        <dbReference type="Pfam" id="PF07589"/>
    </source>
</evidence>
<gene>
    <name evidence="3" type="ORF">G3574_03995</name>
</gene>
<evidence type="ECO:0000313" key="3">
    <source>
        <dbReference type="EMBL" id="NEX60233.1"/>
    </source>
</evidence>
<accession>A0A6B3SHU0</accession>
<organism evidence="3 4">
    <name type="scientific">Noviherbaspirillum galbum</name>
    <dbReference type="NCBI Taxonomy" id="2709383"/>
    <lineage>
        <taxon>Bacteria</taxon>
        <taxon>Pseudomonadati</taxon>
        <taxon>Pseudomonadota</taxon>
        <taxon>Betaproteobacteria</taxon>
        <taxon>Burkholderiales</taxon>
        <taxon>Oxalobacteraceae</taxon>
        <taxon>Noviherbaspirillum</taxon>
    </lineage>
</organism>
<name>A0A6B3SHU0_9BURK</name>
<proteinExistence type="predicted"/>
<dbReference type="InterPro" id="IPR013424">
    <property type="entry name" value="Ice-binding_C"/>
</dbReference>